<gene>
    <name evidence="10" type="primary">LOC108933824</name>
</gene>
<dbReference type="Gene3D" id="3.50.50.60">
    <property type="entry name" value="FAD/NAD(P)-binding domain"/>
    <property type="match status" value="2"/>
</dbReference>
<dbReference type="Proteomes" id="UP000694397">
    <property type="component" value="Chromosome 5"/>
</dbReference>
<keyword evidence="6" id="KW-0333">Golgi apparatus</keyword>
<dbReference type="PANTHER" id="PTHR11787">
    <property type="entry name" value="RAB GDP-DISSOCIATION INHIBITOR"/>
    <property type="match status" value="1"/>
</dbReference>
<reference evidence="10" key="2">
    <citation type="submission" date="2025-08" db="UniProtKB">
        <authorList>
            <consortium name="Ensembl"/>
        </authorList>
    </citation>
    <scope>IDENTIFICATION</scope>
</reference>
<organism evidence="10 11">
    <name type="scientific">Scleropages formosus</name>
    <name type="common">Asian bonytongue</name>
    <name type="synonym">Osteoglossum formosum</name>
    <dbReference type="NCBI Taxonomy" id="113540"/>
    <lineage>
        <taxon>Eukaryota</taxon>
        <taxon>Metazoa</taxon>
        <taxon>Chordata</taxon>
        <taxon>Craniata</taxon>
        <taxon>Vertebrata</taxon>
        <taxon>Euteleostomi</taxon>
        <taxon>Actinopterygii</taxon>
        <taxon>Neopterygii</taxon>
        <taxon>Teleostei</taxon>
        <taxon>Osteoglossocephala</taxon>
        <taxon>Osteoglossomorpha</taxon>
        <taxon>Osteoglossiformes</taxon>
        <taxon>Osteoglossidae</taxon>
        <taxon>Scleropages</taxon>
    </lineage>
</organism>
<dbReference type="GO" id="GO:0016192">
    <property type="term" value="P:vesicle-mediated transport"/>
    <property type="evidence" value="ECO:0007669"/>
    <property type="project" value="TreeGrafter"/>
</dbReference>
<proteinExistence type="inferred from homology"/>
<evidence type="ECO:0000256" key="3">
    <source>
        <dbReference type="ARBA" id="ARBA00005593"/>
    </source>
</evidence>
<dbReference type="InterPro" id="IPR000806">
    <property type="entry name" value="RabGDI"/>
</dbReference>
<comment type="function">
    <text evidence="8">Regulates the GDP/GTP exchange reaction of most RAB proteins by inhibiting the dissociation of GDP from them, and the subsequent binding of GTP.</text>
</comment>
<dbReference type="Pfam" id="PF00996">
    <property type="entry name" value="GDI"/>
    <property type="match status" value="2"/>
</dbReference>
<sequence>NMPEYDVIVLGTGLKECILSGILSANGKRVLHIDRNPYYGGESASISPLEELYKKFNVPGPGKAMGQGRHWSVDLVPKFLLASGAALGGGFLSPSVCVCGREETSMCLSQSLSLDMWPLVQMLLYTEVTRYLDFKVVEGSFVYRGGRVHRVPCTEAQAQASDLMGRFDKRRFRKFLLFALNFDESDRRRHHELDPQRRTARDVFRHFDLGSEVVEFVGHAVALHSSDEYLEQPFLQTMRRIQLYAESQDRYGHSPYLYPLYGLGELLQAFGRLSTDHGGGYLLNHPVEDIVMESGKVAGVKSEGRVFRCKQLICEPSYVPERVRSAARLIRVVCLLNHPIRDTEDAKSCYIIIPQTQLRRKSDIYICMVSYAHNIAPEGKYVAVVSTTVETSNPEREVQPGLELLEPIVQKFVSITSFFVPLDDGRRSQIFVSRSYDASAHFETECEDIRDMYRRMMGSELSLRGLRGEQGGRDEASGQRSAQQPPPSDLPACSASCGRR</sequence>
<name>A0A8D0CLW8_SCLFO</name>
<dbReference type="GO" id="GO:0005794">
    <property type="term" value="C:Golgi apparatus"/>
    <property type="evidence" value="ECO:0007669"/>
    <property type="project" value="UniProtKB-SubCell"/>
</dbReference>
<dbReference type="AlphaFoldDB" id="A0A8D0CLW8"/>
<dbReference type="FunFam" id="3.30.519.10:FF:000005">
    <property type="entry name" value="Rab GDP dissociation inhibitor"/>
    <property type="match status" value="1"/>
</dbReference>
<dbReference type="InterPro" id="IPR018203">
    <property type="entry name" value="GDP_dissociation_inhibitor"/>
</dbReference>
<protein>
    <recommendedName>
        <fullName evidence="8">Rab GDP dissociation inhibitor</fullName>
    </recommendedName>
</protein>
<dbReference type="GO" id="GO:0007264">
    <property type="term" value="P:small GTPase-mediated signal transduction"/>
    <property type="evidence" value="ECO:0007669"/>
    <property type="project" value="InterPro"/>
</dbReference>
<evidence type="ECO:0000256" key="5">
    <source>
        <dbReference type="ARBA" id="ARBA00022490"/>
    </source>
</evidence>
<evidence type="ECO:0000256" key="2">
    <source>
        <dbReference type="ARBA" id="ARBA00004601"/>
    </source>
</evidence>
<dbReference type="SUPFAM" id="SSF51905">
    <property type="entry name" value="FAD/NAD(P)-binding domain"/>
    <property type="match status" value="2"/>
</dbReference>
<dbReference type="OrthoDB" id="9446342at2759"/>
<dbReference type="GO" id="GO:0015031">
    <property type="term" value="P:protein transport"/>
    <property type="evidence" value="ECO:0007669"/>
    <property type="project" value="InterPro"/>
</dbReference>
<evidence type="ECO:0000256" key="7">
    <source>
        <dbReference type="ARBA" id="ARBA00037119"/>
    </source>
</evidence>
<evidence type="ECO:0000313" key="10">
    <source>
        <dbReference type="Ensembl" id="ENSSFOP00015076162.1"/>
    </source>
</evidence>
<feature type="region of interest" description="Disordered" evidence="9">
    <location>
        <begin position="467"/>
        <end position="500"/>
    </location>
</feature>
<dbReference type="Gene3D" id="1.10.405.10">
    <property type="entry name" value="Guanine Nucleotide Dissociation Inhibitor, domain 1"/>
    <property type="match status" value="1"/>
</dbReference>
<evidence type="ECO:0000313" key="11">
    <source>
        <dbReference type="Proteomes" id="UP000694397"/>
    </source>
</evidence>
<reference evidence="10" key="3">
    <citation type="submission" date="2025-09" db="UniProtKB">
        <authorList>
            <consortium name="Ensembl"/>
        </authorList>
    </citation>
    <scope>IDENTIFICATION</scope>
</reference>
<feature type="compositionally biased region" description="Basic and acidic residues" evidence="9">
    <location>
        <begin position="467"/>
        <end position="477"/>
    </location>
</feature>
<dbReference type="PRINTS" id="PR00891">
    <property type="entry name" value="RABGDIREP"/>
</dbReference>
<dbReference type="Ensembl" id="ENSSFOT00015062637.1">
    <property type="protein sequence ID" value="ENSSFOP00015076162.1"/>
    <property type="gene ID" value="ENSSFOG00015006107.2"/>
</dbReference>
<evidence type="ECO:0000256" key="1">
    <source>
        <dbReference type="ARBA" id="ARBA00004496"/>
    </source>
</evidence>
<evidence type="ECO:0000256" key="9">
    <source>
        <dbReference type="SAM" id="MobiDB-lite"/>
    </source>
</evidence>
<reference evidence="10 11" key="1">
    <citation type="submission" date="2019-04" db="EMBL/GenBank/DDBJ databases">
        <authorList>
            <consortium name="Wellcome Sanger Institute Data Sharing"/>
        </authorList>
    </citation>
    <scope>NUCLEOTIDE SEQUENCE [LARGE SCALE GENOMIC DNA]</scope>
</reference>
<dbReference type="PANTHER" id="PTHR11787:SF3">
    <property type="entry name" value="RAB GDP DISSOCIATION INHIBITOR ALPHA"/>
    <property type="match status" value="1"/>
</dbReference>
<dbReference type="GO" id="GO:0005093">
    <property type="term" value="F:Rab GDP-dissociation inhibitor activity"/>
    <property type="evidence" value="ECO:0007669"/>
    <property type="project" value="InterPro"/>
</dbReference>
<comment type="similarity">
    <text evidence="3 8">Belongs to the Rab GDI family.</text>
</comment>
<dbReference type="GO" id="GO:0005096">
    <property type="term" value="F:GTPase activator activity"/>
    <property type="evidence" value="ECO:0007669"/>
    <property type="project" value="UniProtKB-KW"/>
</dbReference>
<evidence type="ECO:0000256" key="4">
    <source>
        <dbReference type="ARBA" id="ARBA00022468"/>
    </source>
</evidence>
<dbReference type="FunFam" id="1.10.405.10:FF:000011">
    <property type="entry name" value="Rab GDP dissociation inhibitor"/>
    <property type="match status" value="1"/>
</dbReference>
<keyword evidence="11" id="KW-1185">Reference proteome</keyword>
<comment type="function">
    <text evidence="7">Regulates the GDP/GTP exchange reaction of most Rab proteins by inhibiting the dissociation of GDP from them, and the subsequent binding of GTP to them. Promotes the dissociation of GDP-bound Rab proteins from the membrane and inhibits their activation. Promotes the dissociation of RAB1A, RAB3A, RAB5A and RAB10 from membranes.</text>
</comment>
<keyword evidence="4 8" id="KW-0343">GTPase activation</keyword>
<accession>A0A8D0CLW8</accession>
<dbReference type="PRINTS" id="PR00892">
    <property type="entry name" value="RABGDI"/>
</dbReference>
<dbReference type="GeneTree" id="ENSGT00950000182994"/>
<dbReference type="FunFam" id="3.50.50.60:FF:000158">
    <property type="entry name" value="Rab GDP dissociation inhibitor"/>
    <property type="match status" value="1"/>
</dbReference>
<comment type="subcellular location">
    <subcellularLocation>
        <location evidence="1 8">Cytoplasm</location>
    </subcellularLocation>
    <subcellularLocation>
        <location evidence="2">Golgi apparatus</location>
        <location evidence="2">trans-Golgi network</location>
    </subcellularLocation>
</comment>
<evidence type="ECO:0000256" key="8">
    <source>
        <dbReference type="RuleBase" id="RU363124"/>
    </source>
</evidence>
<keyword evidence="5 8" id="KW-0963">Cytoplasm</keyword>
<dbReference type="InterPro" id="IPR036188">
    <property type="entry name" value="FAD/NAD-bd_sf"/>
</dbReference>
<evidence type="ECO:0000256" key="6">
    <source>
        <dbReference type="ARBA" id="ARBA00023034"/>
    </source>
</evidence>
<dbReference type="Gene3D" id="3.30.519.10">
    <property type="entry name" value="Guanine Nucleotide Dissociation Inhibitor, domain 2"/>
    <property type="match status" value="1"/>
</dbReference>